<dbReference type="PANTHER" id="PTHR44329">
    <property type="entry name" value="SERINE/THREONINE-PROTEIN KINASE TNNI3K-RELATED"/>
    <property type="match status" value="1"/>
</dbReference>
<dbReference type="InterPro" id="IPR051681">
    <property type="entry name" value="Ser/Thr_Kinases-Pseudokinases"/>
</dbReference>
<dbReference type="InterPro" id="IPR011009">
    <property type="entry name" value="Kinase-like_dom_sf"/>
</dbReference>
<protein>
    <submittedName>
        <fullName evidence="3">Kinase-like domain-containing protein</fullName>
    </submittedName>
</protein>
<reference evidence="3" key="1">
    <citation type="journal article" date="2020" name="New Phytol.">
        <title>Comparative genomics reveals dynamic genome evolution in host specialist ectomycorrhizal fungi.</title>
        <authorList>
            <person name="Lofgren L.A."/>
            <person name="Nguyen N.H."/>
            <person name="Vilgalys R."/>
            <person name="Ruytinx J."/>
            <person name="Liao H.L."/>
            <person name="Branco S."/>
            <person name="Kuo A."/>
            <person name="LaButti K."/>
            <person name="Lipzen A."/>
            <person name="Andreopoulos W."/>
            <person name="Pangilinan J."/>
            <person name="Riley R."/>
            <person name="Hundley H."/>
            <person name="Na H."/>
            <person name="Barry K."/>
            <person name="Grigoriev I.V."/>
            <person name="Stajich J.E."/>
            <person name="Kennedy P.G."/>
        </authorList>
    </citation>
    <scope>NUCLEOTIDE SEQUENCE</scope>
    <source>
        <strain evidence="3">MN1</strain>
    </source>
</reference>
<keyword evidence="3" id="KW-0808">Transferase</keyword>
<dbReference type="PROSITE" id="PS00108">
    <property type="entry name" value="PROTEIN_KINASE_ST"/>
    <property type="match status" value="1"/>
</dbReference>
<gene>
    <name evidence="3" type="ORF">BJ212DRAFT_1372171</name>
</gene>
<feature type="region of interest" description="Disordered" evidence="1">
    <location>
        <begin position="46"/>
        <end position="81"/>
    </location>
</feature>
<keyword evidence="4" id="KW-1185">Reference proteome</keyword>
<feature type="domain" description="Protein kinase" evidence="2">
    <location>
        <begin position="325"/>
        <end position="593"/>
    </location>
</feature>
<dbReference type="PROSITE" id="PS50011">
    <property type="entry name" value="PROTEIN_KINASE_DOM"/>
    <property type="match status" value="1"/>
</dbReference>
<dbReference type="InterPro" id="IPR008271">
    <property type="entry name" value="Ser/Thr_kinase_AS"/>
</dbReference>
<feature type="compositionally biased region" description="Low complexity" evidence="1">
    <location>
        <begin position="71"/>
        <end position="81"/>
    </location>
</feature>
<dbReference type="Pfam" id="PF00069">
    <property type="entry name" value="Pkinase"/>
    <property type="match status" value="1"/>
</dbReference>
<proteinExistence type="predicted"/>
<dbReference type="AlphaFoldDB" id="A0A9P7E5X6"/>
<accession>A0A9P7E5X6</accession>
<dbReference type="InterPro" id="IPR000719">
    <property type="entry name" value="Prot_kinase_dom"/>
</dbReference>
<keyword evidence="3" id="KW-0418">Kinase</keyword>
<dbReference type="RefSeq" id="XP_041190489.1">
    <property type="nucleotide sequence ID" value="XM_041336325.1"/>
</dbReference>
<organism evidence="3 4">
    <name type="scientific">Suillus subaureus</name>
    <dbReference type="NCBI Taxonomy" id="48587"/>
    <lineage>
        <taxon>Eukaryota</taxon>
        <taxon>Fungi</taxon>
        <taxon>Dikarya</taxon>
        <taxon>Basidiomycota</taxon>
        <taxon>Agaricomycotina</taxon>
        <taxon>Agaricomycetes</taxon>
        <taxon>Agaricomycetidae</taxon>
        <taxon>Boletales</taxon>
        <taxon>Suillineae</taxon>
        <taxon>Suillaceae</taxon>
        <taxon>Suillus</taxon>
    </lineage>
</organism>
<dbReference type="GO" id="GO:0004674">
    <property type="term" value="F:protein serine/threonine kinase activity"/>
    <property type="evidence" value="ECO:0007669"/>
    <property type="project" value="TreeGrafter"/>
</dbReference>
<evidence type="ECO:0000313" key="3">
    <source>
        <dbReference type="EMBL" id="KAG1812207.1"/>
    </source>
</evidence>
<dbReference type="EMBL" id="JABBWG010000027">
    <property type="protein sequence ID" value="KAG1812207.1"/>
    <property type="molecule type" value="Genomic_DNA"/>
</dbReference>
<comment type="caution">
    <text evidence="3">The sequence shown here is derived from an EMBL/GenBank/DDBJ whole genome shotgun (WGS) entry which is preliminary data.</text>
</comment>
<dbReference type="Gene3D" id="1.10.510.10">
    <property type="entry name" value="Transferase(Phosphotransferase) domain 1"/>
    <property type="match status" value="1"/>
</dbReference>
<dbReference type="OrthoDB" id="122279at2759"/>
<sequence>MSVTRFVPTIECLHCHKVMATRELNLHIREKHIFARDFQALYARNSGYHDGPHPPAASPGSSTGNLTSAPSESSNTLSTESDLTLSTISSTRFSVWQQHNPVRPPAPTTIDDIALSRNQRTDSPQTSTQHLRNSVRFQVQDLVDGFEALDAAARQACIKGMRCMPIFPTLYAHVFAHLNICAPDKPNLLIDLEKMRSDWVSRDNMWCLINFKAIKDALSGLMSQAQVKLHVCNQSLTSQSRLHALDIQDIGALIASCSTDSDATSQLITLKDDKAQSMLDLLQALLVMKSDQLEGWYKCRFLDAIIRLSRKSGRFPQSLRLRRIDNLEPTSLHGGSGVISKGELLGRVVAVKEIQAVGRTTEQFLKDFSNEAVVWCHIQHASCLPFYGVFHLNDGAPRTCLVSPWMKNGHLNAYLQRTDADRAPLVLDIARGLEYLHGMQPTIVHGDLKGVNILVSSSGRACLADFGLATTQDSQAQLQTTIISVAGTPSFMAPELLEARANSRLLSAMDRRPCDIFAFGCICYEMYNGTRPFWDLSPQAVDANFIMGSRPSRPTDSVCFQRGLDDDMWDFIQNLWHQDPKLRVTASQASLWMSYKMHMAGKSTDRPPAEMEWDLDFLTECTTELTDFDPLSLV</sequence>
<dbReference type="SMART" id="SM00220">
    <property type="entry name" value="S_TKc"/>
    <property type="match status" value="1"/>
</dbReference>
<dbReference type="GO" id="GO:0005524">
    <property type="term" value="F:ATP binding"/>
    <property type="evidence" value="ECO:0007669"/>
    <property type="project" value="InterPro"/>
</dbReference>
<evidence type="ECO:0000259" key="2">
    <source>
        <dbReference type="PROSITE" id="PS50011"/>
    </source>
</evidence>
<dbReference type="GeneID" id="64630342"/>
<evidence type="ECO:0000313" key="4">
    <source>
        <dbReference type="Proteomes" id="UP000807769"/>
    </source>
</evidence>
<dbReference type="SUPFAM" id="SSF56112">
    <property type="entry name" value="Protein kinase-like (PK-like)"/>
    <property type="match status" value="1"/>
</dbReference>
<evidence type="ECO:0000256" key="1">
    <source>
        <dbReference type="SAM" id="MobiDB-lite"/>
    </source>
</evidence>
<name>A0A9P7E5X6_9AGAM</name>
<dbReference type="Proteomes" id="UP000807769">
    <property type="component" value="Unassembled WGS sequence"/>
</dbReference>